<proteinExistence type="predicted"/>
<name>A0AAW2LED4_9LAMI</name>
<gene>
    <name evidence="1" type="ORF">Sangu_2158700</name>
</gene>
<organism evidence="1">
    <name type="scientific">Sesamum angustifolium</name>
    <dbReference type="NCBI Taxonomy" id="2727405"/>
    <lineage>
        <taxon>Eukaryota</taxon>
        <taxon>Viridiplantae</taxon>
        <taxon>Streptophyta</taxon>
        <taxon>Embryophyta</taxon>
        <taxon>Tracheophyta</taxon>
        <taxon>Spermatophyta</taxon>
        <taxon>Magnoliopsida</taxon>
        <taxon>eudicotyledons</taxon>
        <taxon>Gunneridae</taxon>
        <taxon>Pentapetalae</taxon>
        <taxon>asterids</taxon>
        <taxon>lamiids</taxon>
        <taxon>Lamiales</taxon>
        <taxon>Pedaliaceae</taxon>
        <taxon>Sesamum</taxon>
    </lineage>
</organism>
<reference evidence="1" key="1">
    <citation type="submission" date="2020-06" db="EMBL/GenBank/DDBJ databases">
        <authorList>
            <person name="Li T."/>
            <person name="Hu X."/>
            <person name="Zhang T."/>
            <person name="Song X."/>
            <person name="Zhang H."/>
            <person name="Dai N."/>
            <person name="Sheng W."/>
            <person name="Hou X."/>
            <person name="Wei L."/>
        </authorList>
    </citation>
    <scope>NUCLEOTIDE SEQUENCE</scope>
    <source>
        <strain evidence="1">G01</strain>
        <tissue evidence="1">Leaf</tissue>
    </source>
</reference>
<sequence>MHCGPSSYENHLQALFKVRQTGSLLDFQLDFERLCNRVVGFSLESISDCFLFGLCFDTQKELAILLPTSISQAIGLARLIDAKLQD</sequence>
<accession>A0AAW2LED4</accession>
<reference evidence="1" key="2">
    <citation type="journal article" date="2024" name="Plant">
        <title>Genomic evolution and insights into agronomic trait innovations of Sesamum species.</title>
        <authorList>
            <person name="Miao H."/>
            <person name="Wang L."/>
            <person name="Qu L."/>
            <person name="Liu H."/>
            <person name="Sun Y."/>
            <person name="Le M."/>
            <person name="Wang Q."/>
            <person name="Wei S."/>
            <person name="Zheng Y."/>
            <person name="Lin W."/>
            <person name="Duan Y."/>
            <person name="Cao H."/>
            <person name="Xiong S."/>
            <person name="Wang X."/>
            <person name="Wei L."/>
            <person name="Li C."/>
            <person name="Ma Q."/>
            <person name="Ju M."/>
            <person name="Zhao R."/>
            <person name="Li G."/>
            <person name="Mu C."/>
            <person name="Tian Q."/>
            <person name="Mei H."/>
            <person name="Zhang T."/>
            <person name="Gao T."/>
            <person name="Zhang H."/>
        </authorList>
    </citation>
    <scope>NUCLEOTIDE SEQUENCE</scope>
    <source>
        <strain evidence="1">G01</strain>
    </source>
</reference>
<comment type="caution">
    <text evidence="1">The sequence shown here is derived from an EMBL/GenBank/DDBJ whole genome shotgun (WGS) entry which is preliminary data.</text>
</comment>
<dbReference type="EMBL" id="JACGWK010000014">
    <property type="protein sequence ID" value="KAL0317444.1"/>
    <property type="molecule type" value="Genomic_DNA"/>
</dbReference>
<evidence type="ECO:0000313" key="1">
    <source>
        <dbReference type="EMBL" id="KAL0317444.1"/>
    </source>
</evidence>
<protein>
    <submittedName>
        <fullName evidence="1">Uncharacterized protein</fullName>
    </submittedName>
</protein>
<dbReference type="AlphaFoldDB" id="A0AAW2LED4"/>